<gene>
    <name evidence="1" type="ORF">LOY88_006826</name>
</gene>
<proteinExistence type="predicted"/>
<accession>A0ACB8UM56</accession>
<name>A0ACB8UM56_9EURO</name>
<organism evidence="1">
    <name type="scientific">Ophidiomyces ophidiicola</name>
    <dbReference type="NCBI Taxonomy" id="1387563"/>
    <lineage>
        <taxon>Eukaryota</taxon>
        <taxon>Fungi</taxon>
        <taxon>Dikarya</taxon>
        <taxon>Ascomycota</taxon>
        <taxon>Pezizomycotina</taxon>
        <taxon>Eurotiomycetes</taxon>
        <taxon>Eurotiomycetidae</taxon>
        <taxon>Onygenales</taxon>
        <taxon>Onygenaceae</taxon>
        <taxon>Ophidiomyces</taxon>
    </lineage>
</organism>
<sequence>MPPSPPSNTLLITDLRRPALFQPAHLAAVRTRLAAVAPLNSFAALPALRRIVCSFATAAAAVRARQLLETDDGLDLDLRAARIYFGAPTPVAHDDPAAAAARRLLDAPLADKLFFISPPPSPPHGWVVRNEHPPNKDVHAADLAAALACLDARAPACPAANPPQTPRSDDDQDNDNNNNSDDDVSPTGSNTTTLIYHPGVHGCCPTLPAVMVEDTTLVADEMLGVGPVELPHRRILAHTPRPPVELMP</sequence>
<evidence type="ECO:0000313" key="1">
    <source>
        <dbReference type="EMBL" id="KAI2381207.1"/>
    </source>
</evidence>
<dbReference type="EMBL" id="JALBCA010000234">
    <property type="protein sequence ID" value="KAI2381207.1"/>
    <property type="molecule type" value="Genomic_DNA"/>
</dbReference>
<protein>
    <submittedName>
        <fullName evidence="1">Uncharacterized protein</fullName>
    </submittedName>
</protein>
<comment type="caution">
    <text evidence="1">The sequence shown here is derived from an EMBL/GenBank/DDBJ whole genome shotgun (WGS) entry which is preliminary data.</text>
</comment>
<reference evidence="1" key="1">
    <citation type="journal article" date="2022" name="bioRxiv">
        <title>Population genetic analysis of Ophidiomyces ophidiicola, the causative agent of snake fungal disease, indicates recent introductions to the USA.</title>
        <authorList>
            <person name="Ladner J.T."/>
            <person name="Palmer J.M."/>
            <person name="Ettinger C.L."/>
            <person name="Stajich J.E."/>
            <person name="Farrell T.M."/>
            <person name="Glorioso B.M."/>
            <person name="Lawson B."/>
            <person name="Price S.J."/>
            <person name="Stengle A.G."/>
            <person name="Grear D.A."/>
            <person name="Lorch J.M."/>
        </authorList>
    </citation>
    <scope>NUCLEOTIDE SEQUENCE</scope>
    <source>
        <strain evidence="1">NWHC 24266-5</strain>
    </source>
</reference>